<dbReference type="Pfam" id="PF00892">
    <property type="entry name" value="EamA"/>
    <property type="match status" value="2"/>
</dbReference>
<gene>
    <name evidence="9" type="ORF">CBW65_23725</name>
</gene>
<evidence type="ECO:0000256" key="2">
    <source>
        <dbReference type="ARBA" id="ARBA00007362"/>
    </source>
</evidence>
<dbReference type="InterPro" id="IPR037185">
    <property type="entry name" value="EmrE-like"/>
</dbReference>
<dbReference type="KEGG" id="tum:CBW65_23725"/>
<dbReference type="PANTHER" id="PTHR32322">
    <property type="entry name" value="INNER MEMBRANE TRANSPORTER"/>
    <property type="match status" value="1"/>
</dbReference>
<name>A0A1Y0IWH4_9BACL</name>
<comment type="similarity">
    <text evidence="2">Belongs to the EamA transporter family.</text>
</comment>
<evidence type="ECO:0000256" key="5">
    <source>
        <dbReference type="ARBA" id="ARBA00022989"/>
    </source>
</evidence>
<evidence type="ECO:0000256" key="3">
    <source>
        <dbReference type="ARBA" id="ARBA00022475"/>
    </source>
</evidence>
<feature type="transmembrane region" description="Helical" evidence="7">
    <location>
        <begin position="117"/>
        <end position="136"/>
    </location>
</feature>
<evidence type="ECO:0000313" key="9">
    <source>
        <dbReference type="EMBL" id="ARU63694.1"/>
    </source>
</evidence>
<feature type="transmembrane region" description="Helical" evidence="7">
    <location>
        <begin position="35"/>
        <end position="54"/>
    </location>
</feature>
<protein>
    <recommendedName>
        <fullName evidence="8">EamA domain-containing protein</fullName>
    </recommendedName>
</protein>
<feature type="domain" description="EamA" evidence="8">
    <location>
        <begin position="3"/>
        <end position="135"/>
    </location>
</feature>
<feature type="domain" description="EamA" evidence="8">
    <location>
        <begin position="150"/>
        <end position="285"/>
    </location>
</feature>
<dbReference type="EMBL" id="CP021434">
    <property type="protein sequence ID" value="ARU63694.1"/>
    <property type="molecule type" value="Genomic_DNA"/>
</dbReference>
<proteinExistence type="inferred from homology"/>
<feature type="transmembrane region" description="Helical" evidence="7">
    <location>
        <begin position="177"/>
        <end position="198"/>
    </location>
</feature>
<evidence type="ECO:0000256" key="7">
    <source>
        <dbReference type="SAM" id="Phobius"/>
    </source>
</evidence>
<accession>A0A1Y0IWH4</accession>
<keyword evidence="4 7" id="KW-0812">Transmembrane</keyword>
<feature type="transmembrane region" description="Helical" evidence="7">
    <location>
        <begin position="66"/>
        <end position="84"/>
    </location>
</feature>
<dbReference type="InterPro" id="IPR000620">
    <property type="entry name" value="EamA_dom"/>
</dbReference>
<dbReference type="SUPFAM" id="SSF103481">
    <property type="entry name" value="Multidrug resistance efflux transporter EmrE"/>
    <property type="match status" value="2"/>
</dbReference>
<dbReference type="InterPro" id="IPR050638">
    <property type="entry name" value="AA-Vitamin_Transporters"/>
</dbReference>
<feature type="transmembrane region" description="Helical" evidence="7">
    <location>
        <begin position="90"/>
        <end position="110"/>
    </location>
</feature>
<evidence type="ECO:0000256" key="1">
    <source>
        <dbReference type="ARBA" id="ARBA00004651"/>
    </source>
</evidence>
<evidence type="ECO:0000256" key="4">
    <source>
        <dbReference type="ARBA" id="ARBA00022692"/>
    </source>
</evidence>
<dbReference type="AlphaFoldDB" id="A0A1Y0IWH4"/>
<dbReference type="Proteomes" id="UP000195437">
    <property type="component" value="Chromosome"/>
</dbReference>
<evidence type="ECO:0000256" key="6">
    <source>
        <dbReference type="ARBA" id="ARBA00023136"/>
    </source>
</evidence>
<feature type="transmembrane region" description="Helical" evidence="7">
    <location>
        <begin position="241"/>
        <end position="262"/>
    </location>
</feature>
<evidence type="ECO:0000313" key="10">
    <source>
        <dbReference type="Proteomes" id="UP000195437"/>
    </source>
</evidence>
<keyword evidence="10" id="KW-1185">Reference proteome</keyword>
<dbReference type="RefSeq" id="WP_087459026.1">
    <property type="nucleotide sequence ID" value="NZ_CP021434.1"/>
</dbReference>
<keyword evidence="5 7" id="KW-1133">Transmembrane helix</keyword>
<comment type="subcellular location">
    <subcellularLocation>
        <location evidence="1">Cell membrane</location>
        <topology evidence="1">Multi-pass membrane protein</topology>
    </subcellularLocation>
</comment>
<dbReference type="OrthoDB" id="9812547at2"/>
<feature type="transmembrane region" description="Helical" evidence="7">
    <location>
        <begin position="268"/>
        <end position="287"/>
    </location>
</feature>
<organism evidence="9 10">
    <name type="scientific">Tumebacillus avium</name>
    <dbReference type="NCBI Taxonomy" id="1903704"/>
    <lineage>
        <taxon>Bacteria</taxon>
        <taxon>Bacillati</taxon>
        <taxon>Bacillota</taxon>
        <taxon>Bacilli</taxon>
        <taxon>Bacillales</taxon>
        <taxon>Alicyclobacillaceae</taxon>
        <taxon>Tumebacillus</taxon>
    </lineage>
</organism>
<feature type="transmembrane region" description="Helical" evidence="7">
    <location>
        <begin position="142"/>
        <end position="165"/>
    </location>
</feature>
<keyword evidence="6 7" id="KW-0472">Membrane</keyword>
<evidence type="ECO:0000259" key="8">
    <source>
        <dbReference type="Pfam" id="PF00892"/>
    </source>
</evidence>
<sequence length="305" mass="32963">MYVFCYVLICLIFGTTFLAIKLGIVAGGPPLLFAGIRFGGAGVLLLGFLAWRKFEFPRQWKVYRQMFKIGLCTTTIFFGVMYWAEQYIPSNLAALLNAGTPVLVCLLGALQTRQKLHVTQVTGLLLGLLGVYLIVGKGTVEASGIFLFAVVIAGLAQVFSAWGALETRKLFAAGVSPWVANGFQMLFGSVGLLIASAVRGESFAEVTDPWGAFGSLVFLIFVGSILGWGLYYLLTAKTNPLMASTWSYISPVVAMVVGALWMGEAFTVLSALGGVVVLVAVAIVNWVDWKKLLQEMRGKDRSFVS</sequence>
<dbReference type="GO" id="GO:0005886">
    <property type="term" value="C:plasma membrane"/>
    <property type="evidence" value="ECO:0007669"/>
    <property type="project" value="UniProtKB-SubCell"/>
</dbReference>
<dbReference type="PANTHER" id="PTHR32322:SF18">
    <property type="entry name" value="S-ADENOSYLMETHIONINE_S-ADENOSYLHOMOCYSTEINE TRANSPORTER"/>
    <property type="match status" value="1"/>
</dbReference>
<keyword evidence="3" id="KW-1003">Cell membrane</keyword>
<reference evidence="10" key="1">
    <citation type="submission" date="2017-05" db="EMBL/GenBank/DDBJ databases">
        <authorList>
            <person name="Sung H."/>
        </authorList>
    </citation>
    <scope>NUCLEOTIDE SEQUENCE [LARGE SCALE GENOMIC DNA]</scope>
    <source>
        <strain evidence="10">AR23208</strain>
    </source>
</reference>
<feature type="transmembrane region" description="Helical" evidence="7">
    <location>
        <begin position="210"/>
        <end position="234"/>
    </location>
</feature>